<name>A0A8E2J9K9_9PEZI</name>
<evidence type="ECO:0000313" key="3">
    <source>
        <dbReference type="EMBL" id="OCK74405.1"/>
    </source>
</evidence>
<accession>A0A8E2J9K9</accession>
<feature type="compositionally biased region" description="Polar residues" evidence="1">
    <location>
        <begin position="1"/>
        <end position="12"/>
    </location>
</feature>
<feature type="region of interest" description="Disordered" evidence="1">
    <location>
        <begin position="414"/>
        <end position="434"/>
    </location>
</feature>
<feature type="compositionally biased region" description="Low complexity" evidence="1">
    <location>
        <begin position="21"/>
        <end position="32"/>
    </location>
</feature>
<feature type="compositionally biased region" description="Low complexity" evidence="1">
    <location>
        <begin position="62"/>
        <end position="71"/>
    </location>
</feature>
<dbReference type="AlphaFoldDB" id="A0A8E2J9K9"/>
<dbReference type="InterPro" id="IPR018306">
    <property type="entry name" value="Phage_T5_Orf172_DNA-bd"/>
</dbReference>
<feature type="compositionally biased region" description="Low complexity" evidence="1">
    <location>
        <begin position="226"/>
        <end position="235"/>
    </location>
</feature>
<dbReference type="InterPro" id="IPR053006">
    <property type="entry name" value="Meiosis_regulatory"/>
</dbReference>
<feature type="compositionally biased region" description="Polar residues" evidence="1">
    <location>
        <begin position="46"/>
        <end position="61"/>
    </location>
</feature>
<organism evidence="3 4">
    <name type="scientific">Lepidopterella palustris CBS 459.81</name>
    <dbReference type="NCBI Taxonomy" id="1314670"/>
    <lineage>
        <taxon>Eukaryota</taxon>
        <taxon>Fungi</taxon>
        <taxon>Dikarya</taxon>
        <taxon>Ascomycota</taxon>
        <taxon>Pezizomycotina</taxon>
        <taxon>Dothideomycetes</taxon>
        <taxon>Pleosporomycetidae</taxon>
        <taxon>Mytilinidiales</taxon>
        <taxon>Argynnaceae</taxon>
        <taxon>Lepidopterella</taxon>
    </lineage>
</organism>
<gene>
    <name evidence="3" type="ORF">K432DRAFT_199528</name>
</gene>
<sequence>MTNYEKMSNTLAGPTERSGGRRTPPSDTTRPTVHSTPARDEKDSELSSSNEKSAISSYTDQTPKTSSYSTPITPPSDDGSYLRSRNATPQSPCPKRASGKSPLEALAIQASQLEGEGTTIRTKSESNDDKPRWLFKGLVDDISQNSPYSLRPRRRESWVRPDETATRKQSERPFTQIDFDFSKAWEKAQRSGSSAEGNGAGRAAAETSKQPFPKPIKEERDGIEPSISNSNSSRSVPKHEAERVHVVTKGEVSLTSQTENLIRDGKSVSVQNSRVSIDISAKTSVSSKVLPQILPFNTRERVVASPGVCAASLTRKPNQQCSKRAKGPVRETTKLLERLSESDLYAGETRILKQLLGSALCTDHIKVALQKLGEIQKLLGQPPGGQKNGLSVKDPLIADSTILAVWIKSLTSARPPQDNLPGETSQEGTSSGTRTRLMVKNQTPPIHVTGVITEISKFSSLSPASATITQMRSSRITRKSQLERPQLDGYVQDLQPYRPKYTAIFSTPELISRALTRPLTARELETGYIYMYWFPPNFGGIKIGVTHRDVKKRLEEWRSQCNHRAESLIEEDLQEQFKVQHVFRLEALVQAELRDFRKKEIKCRGCGKSHNEWFDVHVEDAKKVVKKYLDWMKKGPYELISSAGKSEWRLKESISNTEIDELCRPLELEHSSKNNINVNERRRVSSAGGKNVRARVSRKGYGVIVQMGANAERLLI</sequence>
<dbReference type="PANTHER" id="PTHR28094">
    <property type="entry name" value="MEIOTICALLY UP-REGULATED GENE 113 PROTEIN"/>
    <property type="match status" value="1"/>
</dbReference>
<dbReference type="SMART" id="SM00974">
    <property type="entry name" value="T5orf172"/>
    <property type="match status" value="1"/>
</dbReference>
<dbReference type="PANTHER" id="PTHR28094:SF1">
    <property type="entry name" value="MEIOTICALLY UP-REGULATED GENE 113 PROTEIN"/>
    <property type="match status" value="1"/>
</dbReference>
<feature type="domain" description="Bacteriophage T5 Orf172 DNA-binding" evidence="2">
    <location>
        <begin position="535"/>
        <end position="628"/>
    </location>
</feature>
<proteinExistence type="predicted"/>
<reference evidence="3 4" key="1">
    <citation type="journal article" date="2016" name="Nat. Commun.">
        <title>Ectomycorrhizal ecology is imprinted in the genome of the dominant symbiotic fungus Cenococcum geophilum.</title>
        <authorList>
            <consortium name="DOE Joint Genome Institute"/>
            <person name="Peter M."/>
            <person name="Kohler A."/>
            <person name="Ohm R.A."/>
            <person name="Kuo A."/>
            <person name="Krutzmann J."/>
            <person name="Morin E."/>
            <person name="Arend M."/>
            <person name="Barry K.W."/>
            <person name="Binder M."/>
            <person name="Choi C."/>
            <person name="Clum A."/>
            <person name="Copeland A."/>
            <person name="Grisel N."/>
            <person name="Haridas S."/>
            <person name="Kipfer T."/>
            <person name="LaButti K."/>
            <person name="Lindquist E."/>
            <person name="Lipzen A."/>
            <person name="Maire R."/>
            <person name="Meier B."/>
            <person name="Mihaltcheva S."/>
            <person name="Molinier V."/>
            <person name="Murat C."/>
            <person name="Poggeler S."/>
            <person name="Quandt C.A."/>
            <person name="Sperisen C."/>
            <person name="Tritt A."/>
            <person name="Tisserant E."/>
            <person name="Crous P.W."/>
            <person name="Henrissat B."/>
            <person name="Nehls U."/>
            <person name="Egli S."/>
            <person name="Spatafora J.W."/>
            <person name="Grigoriev I.V."/>
            <person name="Martin F.M."/>
        </authorList>
    </citation>
    <scope>NUCLEOTIDE SEQUENCE [LARGE SCALE GENOMIC DNA]</scope>
    <source>
        <strain evidence="3 4">CBS 459.81</strain>
    </source>
</reference>
<evidence type="ECO:0000313" key="4">
    <source>
        <dbReference type="Proteomes" id="UP000250266"/>
    </source>
</evidence>
<keyword evidence="4" id="KW-1185">Reference proteome</keyword>
<feature type="compositionally biased region" description="Basic and acidic residues" evidence="1">
    <location>
        <begin position="122"/>
        <end position="132"/>
    </location>
</feature>
<feature type="compositionally biased region" description="Polar residues" evidence="1">
    <location>
        <begin position="422"/>
        <end position="434"/>
    </location>
</feature>
<evidence type="ECO:0000256" key="1">
    <source>
        <dbReference type="SAM" id="MobiDB-lite"/>
    </source>
</evidence>
<feature type="region of interest" description="Disordered" evidence="1">
    <location>
        <begin position="1"/>
        <end position="242"/>
    </location>
</feature>
<protein>
    <submittedName>
        <fullName evidence="3">DUF1766-domain-containing protein</fullName>
    </submittedName>
</protein>
<dbReference type="EMBL" id="KV745486">
    <property type="protein sequence ID" value="OCK74405.1"/>
    <property type="molecule type" value="Genomic_DNA"/>
</dbReference>
<evidence type="ECO:0000259" key="2">
    <source>
        <dbReference type="SMART" id="SM00974"/>
    </source>
</evidence>
<dbReference type="OrthoDB" id="2417614at2759"/>
<dbReference type="Proteomes" id="UP000250266">
    <property type="component" value="Unassembled WGS sequence"/>
</dbReference>
<feature type="compositionally biased region" description="Low complexity" evidence="1">
    <location>
        <begin position="190"/>
        <end position="206"/>
    </location>
</feature>
<dbReference type="Pfam" id="PF10544">
    <property type="entry name" value="T5orf172"/>
    <property type="match status" value="1"/>
</dbReference>
<feature type="compositionally biased region" description="Basic and acidic residues" evidence="1">
    <location>
        <begin position="180"/>
        <end position="189"/>
    </location>
</feature>
<feature type="compositionally biased region" description="Basic and acidic residues" evidence="1">
    <location>
        <begin position="155"/>
        <end position="171"/>
    </location>
</feature>